<evidence type="ECO:0000256" key="5">
    <source>
        <dbReference type="ARBA" id="ARBA00023136"/>
    </source>
</evidence>
<feature type="transmembrane region" description="Helical" evidence="7">
    <location>
        <begin position="314"/>
        <end position="341"/>
    </location>
</feature>
<keyword evidence="11" id="KW-1185">Reference proteome</keyword>
<evidence type="ECO:0000259" key="8">
    <source>
        <dbReference type="Pfam" id="PF02687"/>
    </source>
</evidence>
<dbReference type="RefSeq" id="WP_354662055.1">
    <property type="nucleotide sequence ID" value="NZ_JBEXAC010000002.1"/>
</dbReference>
<feature type="transmembrane region" description="Helical" evidence="7">
    <location>
        <begin position="266"/>
        <end position="293"/>
    </location>
</feature>
<dbReference type="PANTHER" id="PTHR30572">
    <property type="entry name" value="MEMBRANE COMPONENT OF TRANSPORTER-RELATED"/>
    <property type="match status" value="1"/>
</dbReference>
<dbReference type="Proteomes" id="UP001549749">
    <property type="component" value="Unassembled WGS sequence"/>
</dbReference>
<feature type="domain" description="ABC3 transporter permease C-terminal" evidence="8">
    <location>
        <begin position="274"/>
        <end position="385"/>
    </location>
</feature>
<protein>
    <submittedName>
        <fullName evidence="10">FtsX-like permease family protein</fullName>
    </submittedName>
</protein>
<comment type="caution">
    <text evidence="10">The sequence shown here is derived from an EMBL/GenBank/DDBJ whole genome shotgun (WGS) entry which is preliminary data.</text>
</comment>
<reference evidence="10 11" key="1">
    <citation type="submission" date="2024-06" db="EMBL/GenBank/DDBJ databases">
        <title>Chitinophaga defluvii sp. nov., isolated from municipal sewage.</title>
        <authorList>
            <person name="Zhang L."/>
        </authorList>
    </citation>
    <scope>NUCLEOTIDE SEQUENCE [LARGE SCALE GENOMIC DNA]</scope>
    <source>
        <strain evidence="10 11">H8</strain>
    </source>
</reference>
<keyword evidence="3 7" id="KW-0812">Transmembrane</keyword>
<dbReference type="InterPro" id="IPR050250">
    <property type="entry name" value="Macrolide_Exporter_MacB"/>
</dbReference>
<keyword evidence="4 7" id="KW-1133">Transmembrane helix</keyword>
<comment type="similarity">
    <text evidence="6">Belongs to the ABC-4 integral membrane protein family.</text>
</comment>
<evidence type="ECO:0000256" key="3">
    <source>
        <dbReference type="ARBA" id="ARBA00022692"/>
    </source>
</evidence>
<gene>
    <name evidence="10" type="ORF">ABR189_19030</name>
</gene>
<accession>A0ABV2T930</accession>
<evidence type="ECO:0000256" key="2">
    <source>
        <dbReference type="ARBA" id="ARBA00022475"/>
    </source>
</evidence>
<dbReference type="InterPro" id="IPR003838">
    <property type="entry name" value="ABC3_permease_C"/>
</dbReference>
<dbReference type="EMBL" id="JBEXAC010000002">
    <property type="protein sequence ID" value="MET6999491.1"/>
    <property type="molecule type" value="Genomic_DNA"/>
</dbReference>
<feature type="transmembrane region" description="Helical" evidence="7">
    <location>
        <begin position="353"/>
        <end position="375"/>
    </location>
</feature>
<name>A0ABV2T930_9BACT</name>
<evidence type="ECO:0000259" key="9">
    <source>
        <dbReference type="Pfam" id="PF12704"/>
    </source>
</evidence>
<feature type="transmembrane region" description="Helical" evidence="7">
    <location>
        <begin position="17"/>
        <end position="41"/>
    </location>
</feature>
<proteinExistence type="inferred from homology"/>
<dbReference type="Pfam" id="PF02687">
    <property type="entry name" value="FtsX"/>
    <property type="match status" value="1"/>
</dbReference>
<evidence type="ECO:0000256" key="4">
    <source>
        <dbReference type="ARBA" id="ARBA00022989"/>
    </source>
</evidence>
<dbReference type="Pfam" id="PF12704">
    <property type="entry name" value="MacB_PCD"/>
    <property type="match status" value="1"/>
</dbReference>
<evidence type="ECO:0000256" key="6">
    <source>
        <dbReference type="ARBA" id="ARBA00038076"/>
    </source>
</evidence>
<evidence type="ECO:0000256" key="1">
    <source>
        <dbReference type="ARBA" id="ARBA00004651"/>
    </source>
</evidence>
<feature type="domain" description="MacB-like periplasmic core" evidence="9">
    <location>
        <begin position="32"/>
        <end position="237"/>
    </location>
</feature>
<sequence length="392" mass="44338">MLTHLFKLIWNKKKHNFLLIIEMLASFLVMFAVFTLLVNYYQHYKAPMNFEYKNVWAVTYEKPQGVNNKDSLVMIYETLRNTLTAMPEVEAVSIMSSNSPFSMSNSSANIRYGKINLLINQYFTDDDFDKVMGVTMQAGRWFSKADAGSKIMPVIINTTMNERYFGQENAIGKIIGNEQEQLRVIGVVKTLKEKGDYAAPEMGIYRRPDSTSYNWLHRMMVKVRPDANNATFESRFAKVFAGSLKDSNVEIEHLTDKRIARNNLTLVPLLVMLIIACFLLINVALGLFGVLWYNISKRKSEIGLRRALGATGPAISLQMVSEALVLSTLAVLVGVFFAIQFPLLNVFDLPANVYFKGIALSVIFIYLLVIICAFYPGRQAANIYPAVALHEE</sequence>
<evidence type="ECO:0000313" key="11">
    <source>
        <dbReference type="Proteomes" id="UP001549749"/>
    </source>
</evidence>
<keyword evidence="5 7" id="KW-0472">Membrane</keyword>
<keyword evidence="2" id="KW-1003">Cell membrane</keyword>
<organism evidence="10 11">
    <name type="scientific">Chitinophaga defluvii</name>
    <dbReference type="NCBI Taxonomy" id="3163343"/>
    <lineage>
        <taxon>Bacteria</taxon>
        <taxon>Pseudomonadati</taxon>
        <taxon>Bacteroidota</taxon>
        <taxon>Chitinophagia</taxon>
        <taxon>Chitinophagales</taxon>
        <taxon>Chitinophagaceae</taxon>
        <taxon>Chitinophaga</taxon>
    </lineage>
</organism>
<dbReference type="InterPro" id="IPR025857">
    <property type="entry name" value="MacB_PCD"/>
</dbReference>
<comment type="subcellular location">
    <subcellularLocation>
        <location evidence="1">Cell membrane</location>
        <topology evidence="1">Multi-pass membrane protein</topology>
    </subcellularLocation>
</comment>
<evidence type="ECO:0000313" key="10">
    <source>
        <dbReference type="EMBL" id="MET6999491.1"/>
    </source>
</evidence>
<evidence type="ECO:0000256" key="7">
    <source>
        <dbReference type="SAM" id="Phobius"/>
    </source>
</evidence>
<dbReference type="PANTHER" id="PTHR30572:SF4">
    <property type="entry name" value="ABC TRANSPORTER PERMEASE YTRF"/>
    <property type="match status" value="1"/>
</dbReference>